<dbReference type="GO" id="GO:0005789">
    <property type="term" value="C:endoplasmic reticulum membrane"/>
    <property type="evidence" value="ECO:0007669"/>
    <property type="project" value="TreeGrafter"/>
</dbReference>
<comment type="caution">
    <text evidence="1">The sequence shown here is derived from an EMBL/GenBank/DDBJ whole genome shotgun (WGS) entry which is preliminary data.</text>
</comment>
<organism evidence="1 2">
    <name type="scientific">Allacma fusca</name>
    <dbReference type="NCBI Taxonomy" id="39272"/>
    <lineage>
        <taxon>Eukaryota</taxon>
        <taxon>Metazoa</taxon>
        <taxon>Ecdysozoa</taxon>
        <taxon>Arthropoda</taxon>
        <taxon>Hexapoda</taxon>
        <taxon>Collembola</taxon>
        <taxon>Symphypleona</taxon>
        <taxon>Sminthuridae</taxon>
        <taxon>Allacma</taxon>
    </lineage>
</organism>
<dbReference type="PANTHER" id="PTHR12277:SF194">
    <property type="entry name" value="FI04476P"/>
    <property type="match status" value="1"/>
</dbReference>
<gene>
    <name evidence="1" type="ORF">AFUS01_LOCUS46878</name>
</gene>
<evidence type="ECO:0000313" key="2">
    <source>
        <dbReference type="Proteomes" id="UP000708208"/>
    </source>
</evidence>
<accession>A0A8J2LJ90</accession>
<evidence type="ECO:0000313" key="1">
    <source>
        <dbReference type="EMBL" id="CAG7837827.1"/>
    </source>
</evidence>
<dbReference type="GO" id="GO:0052651">
    <property type="term" value="P:monoacylglycerol catabolic process"/>
    <property type="evidence" value="ECO:0007669"/>
    <property type="project" value="TreeGrafter"/>
</dbReference>
<sequence length="228" mass="25879">MKTSKKDIIIYFHGNSGSRAGEHRKELYLLLQNQDYHVVCFDYRGYADSTECAPTETGTVTDGLVSSHVVANLSKEGNPPTGLILEAPFTNLGEEVSCHMLTAIYRILPYFDYIFTYPLKKNDMEFQSDRHIAHITIPIVILHAIDDPVIPFFLAKKLFKIGHETRPKSAKPIYFKDFGEGYAHKYICRSPDLSDIVNDFVRSAKTDSWPCQMLEDSSSALIDELNLH</sequence>
<dbReference type="Proteomes" id="UP000708208">
    <property type="component" value="Unassembled WGS sequence"/>
</dbReference>
<dbReference type="OrthoDB" id="10249433at2759"/>
<dbReference type="AlphaFoldDB" id="A0A8J2LJ90"/>
<dbReference type="EMBL" id="CAJVCH010571551">
    <property type="protein sequence ID" value="CAG7837827.1"/>
    <property type="molecule type" value="Genomic_DNA"/>
</dbReference>
<dbReference type="GO" id="GO:0006660">
    <property type="term" value="P:phosphatidylserine catabolic process"/>
    <property type="evidence" value="ECO:0007669"/>
    <property type="project" value="TreeGrafter"/>
</dbReference>
<dbReference type="GO" id="GO:0047372">
    <property type="term" value="F:monoacylglycerol lipase activity"/>
    <property type="evidence" value="ECO:0007669"/>
    <property type="project" value="TreeGrafter"/>
</dbReference>
<reference evidence="1" key="1">
    <citation type="submission" date="2021-06" db="EMBL/GenBank/DDBJ databases">
        <authorList>
            <person name="Hodson N. C."/>
            <person name="Mongue J. A."/>
            <person name="Jaron S. K."/>
        </authorList>
    </citation>
    <scope>NUCLEOTIDE SEQUENCE</scope>
</reference>
<name>A0A8J2LJ90_9HEXA</name>
<dbReference type="GO" id="GO:0004622">
    <property type="term" value="F:phosphatidylcholine lysophospholipase activity"/>
    <property type="evidence" value="ECO:0007669"/>
    <property type="project" value="TreeGrafter"/>
</dbReference>
<proteinExistence type="predicted"/>
<dbReference type="PANTHER" id="PTHR12277">
    <property type="entry name" value="ALPHA/BETA HYDROLASE DOMAIN-CONTAINING PROTEIN"/>
    <property type="match status" value="1"/>
</dbReference>
<protein>
    <submittedName>
        <fullName evidence="1">Uncharacterized protein</fullName>
    </submittedName>
</protein>
<keyword evidence="2" id="KW-1185">Reference proteome</keyword>